<dbReference type="InterPro" id="IPR009056">
    <property type="entry name" value="Cyt_c-like_dom"/>
</dbReference>
<dbReference type="GO" id="GO:0020037">
    <property type="term" value="F:heme binding"/>
    <property type="evidence" value="ECO:0007669"/>
    <property type="project" value="InterPro"/>
</dbReference>
<feature type="signal peptide" evidence="5">
    <location>
        <begin position="1"/>
        <end position="18"/>
    </location>
</feature>
<keyword evidence="8" id="KW-1185">Reference proteome</keyword>
<dbReference type="InterPro" id="IPR036909">
    <property type="entry name" value="Cyt_c-like_dom_sf"/>
</dbReference>
<dbReference type="Proteomes" id="UP000184514">
    <property type="component" value="Unassembled WGS sequence"/>
</dbReference>
<dbReference type="EMBL" id="MLCB01000207">
    <property type="protein sequence ID" value="OJI91960.1"/>
    <property type="molecule type" value="Genomic_DNA"/>
</dbReference>
<organism evidence="7 8">
    <name type="scientific">Planktotalea frisia</name>
    <dbReference type="NCBI Taxonomy" id="696762"/>
    <lineage>
        <taxon>Bacteria</taxon>
        <taxon>Pseudomonadati</taxon>
        <taxon>Pseudomonadota</taxon>
        <taxon>Alphaproteobacteria</taxon>
        <taxon>Rhodobacterales</taxon>
        <taxon>Paracoccaceae</taxon>
        <taxon>Planktotalea</taxon>
    </lineage>
</organism>
<evidence type="ECO:0000256" key="3">
    <source>
        <dbReference type="ARBA" id="ARBA00023004"/>
    </source>
</evidence>
<evidence type="ECO:0000256" key="5">
    <source>
        <dbReference type="SAM" id="SignalP"/>
    </source>
</evidence>
<evidence type="ECO:0000256" key="2">
    <source>
        <dbReference type="ARBA" id="ARBA00022723"/>
    </source>
</evidence>
<keyword evidence="1 4" id="KW-0349">Heme</keyword>
<keyword evidence="5" id="KW-0732">Signal</keyword>
<comment type="caution">
    <text evidence="7">The sequence shown here is derived from an EMBL/GenBank/DDBJ whole genome shotgun (WGS) entry which is preliminary data.</text>
</comment>
<evidence type="ECO:0000256" key="1">
    <source>
        <dbReference type="ARBA" id="ARBA00022617"/>
    </source>
</evidence>
<dbReference type="OrthoDB" id="7365807at2"/>
<dbReference type="SUPFAM" id="SSF46626">
    <property type="entry name" value="Cytochrome c"/>
    <property type="match status" value="1"/>
</dbReference>
<gene>
    <name evidence="7" type="ORF">PFRI_38240</name>
</gene>
<dbReference type="GO" id="GO:0046872">
    <property type="term" value="F:metal ion binding"/>
    <property type="evidence" value="ECO:0007669"/>
    <property type="project" value="UniProtKB-KW"/>
</dbReference>
<keyword evidence="2 4" id="KW-0479">Metal-binding</keyword>
<keyword evidence="3 4" id="KW-0408">Iron</keyword>
<protein>
    <recommendedName>
        <fullName evidence="6">Cytochrome c domain-containing protein</fullName>
    </recommendedName>
</protein>
<feature type="chain" id="PRO_5012431265" description="Cytochrome c domain-containing protein" evidence="5">
    <location>
        <begin position="19"/>
        <end position="241"/>
    </location>
</feature>
<proteinExistence type="predicted"/>
<dbReference type="PROSITE" id="PS51007">
    <property type="entry name" value="CYTC"/>
    <property type="match status" value="1"/>
</dbReference>
<evidence type="ECO:0000313" key="7">
    <source>
        <dbReference type="EMBL" id="OJI91960.1"/>
    </source>
</evidence>
<evidence type="ECO:0000313" key="8">
    <source>
        <dbReference type="Proteomes" id="UP000184514"/>
    </source>
</evidence>
<feature type="domain" description="Cytochrome c" evidence="6">
    <location>
        <begin position="132"/>
        <end position="230"/>
    </location>
</feature>
<dbReference type="GO" id="GO:0009055">
    <property type="term" value="F:electron transfer activity"/>
    <property type="evidence" value="ECO:0007669"/>
    <property type="project" value="InterPro"/>
</dbReference>
<name>A0A1L9NRM3_9RHOB</name>
<dbReference type="AlphaFoldDB" id="A0A1L9NRM3"/>
<evidence type="ECO:0000256" key="4">
    <source>
        <dbReference type="PROSITE-ProRule" id="PRU00433"/>
    </source>
</evidence>
<dbReference type="STRING" id="696762.PFRI_38240"/>
<reference evidence="7 8" key="1">
    <citation type="submission" date="2016-10" db="EMBL/GenBank/DDBJ databases">
        <title>Genome sequence of Planktotalea frisia SH6-1.</title>
        <authorList>
            <person name="Poehlein A."/>
            <person name="Bakenhus I."/>
            <person name="Voget S."/>
            <person name="Brinkhoff T."/>
            <person name="Simon M."/>
        </authorList>
    </citation>
    <scope>NUCLEOTIDE SEQUENCE [LARGE SCALE GENOMIC DNA]</scope>
    <source>
        <strain evidence="7 8">SH6-1</strain>
    </source>
</reference>
<sequence>MKYLYLLICVMFPLTLQAQSAGFTLSAPPEVRDTGFLKHLLPRFSLKHGVRITLVDQGGDVVIGDNGIAVFAGPDRVWYITATAQDGPALFTEWLLSDIGKRTVESFKPDGTAIFSSQIAPETVDVELIFDGDPVRGETLSLTHCGRCHVINYSNRMNGMGQTPSFALMRTFDDWYDRFAAFYVLNPHPSFTQLEDITEPFAAHLPPAIVPLEITQDELEHILSYVATIAPADLGAPLQSQ</sequence>
<evidence type="ECO:0000259" key="6">
    <source>
        <dbReference type="PROSITE" id="PS51007"/>
    </source>
</evidence>
<accession>A0A1L9NRM3</accession>